<dbReference type="PANTHER" id="PTHR11709:SF414">
    <property type="entry name" value="ADR239WP"/>
    <property type="match status" value="1"/>
</dbReference>
<dbReference type="PROSITE" id="PS00079">
    <property type="entry name" value="MULTICOPPER_OXIDASE1"/>
    <property type="match status" value="1"/>
</dbReference>
<dbReference type="Pfam" id="PF00394">
    <property type="entry name" value="Cu-oxidase"/>
    <property type="match status" value="1"/>
</dbReference>
<feature type="transmembrane region" description="Helical" evidence="6">
    <location>
        <begin position="57"/>
        <end position="81"/>
    </location>
</feature>
<dbReference type="InterPro" id="IPR011706">
    <property type="entry name" value="Cu-oxidase_C"/>
</dbReference>
<dbReference type="PROSITE" id="PS00080">
    <property type="entry name" value="MULTICOPPER_OXIDASE2"/>
    <property type="match status" value="1"/>
</dbReference>
<dbReference type="GO" id="GO:0016491">
    <property type="term" value="F:oxidoreductase activity"/>
    <property type="evidence" value="ECO:0007669"/>
    <property type="project" value="UniProtKB-KW"/>
</dbReference>
<gene>
    <name evidence="10" type="ORF">G7K_3905-t1</name>
</gene>
<dbReference type="Pfam" id="PF07731">
    <property type="entry name" value="Cu-oxidase_2"/>
    <property type="match status" value="1"/>
</dbReference>
<feature type="domain" description="Plastocyanin-like" evidence="7">
    <location>
        <begin position="280"/>
        <end position="429"/>
    </location>
</feature>
<feature type="domain" description="Plastocyanin-like" evidence="8">
    <location>
        <begin position="597"/>
        <end position="699"/>
    </location>
</feature>
<evidence type="ECO:0000256" key="6">
    <source>
        <dbReference type="SAM" id="Phobius"/>
    </source>
</evidence>
<dbReference type="STRING" id="698492.A0A0E9NIX4"/>
<dbReference type="SUPFAM" id="SSF49503">
    <property type="entry name" value="Cupredoxins"/>
    <property type="match status" value="3"/>
</dbReference>
<evidence type="ECO:0000259" key="8">
    <source>
        <dbReference type="Pfam" id="PF07731"/>
    </source>
</evidence>
<reference evidence="10 11" key="1">
    <citation type="journal article" date="2011" name="J. Gen. Appl. Microbiol.">
        <title>Draft genome sequencing of the enigmatic yeast Saitoella complicata.</title>
        <authorList>
            <person name="Nishida H."/>
            <person name="Hamamoto M."/>
            <person name="Sugiyama J."/>
        </authorList>
    </citation>
    <scope>NUCLEOTIDE SEQUENCE [LARGE SCALE GENOMIC DNA]</scope>
    <source>
        <strain evidence="10 11">NRRL Y-17804</strain>
    </source>
</reference>
<reference evidence="10 11" key="3">
    <citation type="journal article" date="2015" name="Genome Announc.">
        <title>Draft Genome Sequence of the Archiascomycetous Yeast Saitoella complicata.</title>
        <authorList>
            <person name="Yamauchi K."/>
            <person name="Kondo S."/>
            <person name="Hamamoto M."/>
            <person name="Takahashi Y."/>
            <person name="Ogura Y."/>
            <person name="Hayashi T."/>
            <person name="Nishida H."/>
        </authorList>
    </citation>
    <scope>NUCLEOTIDE SEQUENCE [LARGE SCALE GENOMIC DNA]</scope>
    <source>
        <strain evidence="10 11">NRRL Y-17804</strain>
    </source>
</reference>
<dbReference type="GO" id="GO:0005507">
    <property type="term" value="F:copper ion binding"/>
    <property type="evidence" value="ECO:0007669"/>
    <property type="project" value="InterPro"/>
</dbReference>
<comment type="caution">
    <text evidence="10">The sequence shown here is derived from an EMBL/GenBank/DDBJ whole genome shotgun (WGS) entry which is preliminary data.</text>
</comment>
<proteinExistence type="inferred from homology"/>
<comment type="similarity">
    <text evidence="1">Belongs to the multicopper oxidase family.</text>
</comment>
<evidence type="ECO:0000313" key="10">
    <source>
        <dbReference type="EMBL" id="GAO49763.1"/>
    </source>
</evidence>
<evidence type="ECO:0000256" key="4">
    <source>
        <dbReference type="ARBA" id="ARBA00023008"/>
    </source>
</evidence>
<evidence type="ECO:0000259" key="7">
    <source>
        <dbReference type="Pfam" id="PF00394"/>
    </source>
</evidence>
<dbReference type="Gene3D" id="2.60.40.420">
    <property type="entry name" value="Cupredoxins - blue copper proteins"/>
    <property type="match status" value="3"/>
</dbReference>
<keyword evidence="11" id="KW-1185">Reference proteome</keyword>
<dbReference type="OMA" id="GFWLYHC"/>
<dbReference type="EMBL" id="BACD03000025">
    <property type="protein sequence ID" value="GAO49763.1"/>
    <property type="molecule type" value="Genomic_DNA"/>
</dbReference>
<dbReference type="PANTHER" id="PTHR11709">
    <property type="entry name" value="MULTI-COPPER OXIDASE"/>
    <property type="match status" value="1"/>
</dbReference>
<dbReference type="AlphaFoldDB" id="A0A0E9NIX4"/>
<dbReference type="InterPro" id="IPR002355">
    <property type="entry name" value="Cu_oxidase_Cu_BS"/>
</dbReference>
<keyword evidence="4" id="KW-0186">Copper</keyword>
<evidence type="ECO:0000259" key="9">
    <source>
        <dbReference type="Pfam" id="PF07732"/>
    </source>
</evidence>
<feature type="compositionally biased region" description="Low complexity" evidence="5">
    <location>
        <begin position="89"/>
        <end position="106"/>
    </location>
</feature>
<dbReference type="InterPro" id="IPR001117">
    <property type="entry name" value="Cu-oxidase_2nd"/>
</dbReference>
<evidence type="ECO:0000256" key="5">
    <source>
        <dbReference type="SAM" id="MobiDB-lite"/>
    </source>
</evidence>
<evidence type="ECO:0000256" key="3">
    <source>
        <dbReference type="ARBA" id="ARBA00023002"/>
    </source>
</evidence>
<dbReference type="InterPro" id="IPR045087">
    <property type="entry name" value="Cu-oxidase_fam"/>
</dbReference>
<dbReference type="Proteomes" id="UP000033140">
    <property type="component" value="Unassembled WGS sequence"/>
</dbReference>
<evidence type="ECO:0000256" key="1">
    <source>
        <dbReference type="ARBA" id="ARBA00010609"/>
    </source>
</evidence>
<keyword evidence="6" id="KW-1133">Transmembrane helix</keyword>
<feature type="domain" description="Plastocyanin-like" evidence="9">
    <location>
        <begin position="153"/>
        <end position="263"/>
    </location>
</feature>
<keyword evidence="3" id="KW-0560">Oxidoreductase</keyword>
<organism evidence="10 11">
    <name type="scientific">Saitoella complicata (strain BCRC 22490 / CBS 7301 / JCM 7358 / NBRC 10748 / NRRL Y-17804)</name>
    <dbReference type="NCBI Taxonomy" id="698492"/>
    <lineage>
        <taxon>Eukaryota</taxon>
        <taxon>Fungi</taxon>
        <taxon>Dikarya</taxon>
        <taxon>Ascomycota</taxon>
        <taxon>Taphrinomycotina</taxon>
        <taxon>Taphrinomycotina incertae sedis</taxon>
        <taxon>Saitoella</taxon>
    </lineage>
</organism>
<evidence type="ECO:0008006" key="12">
    <source>
        <dbReference type="Google" id="ProtNLM"/>
    </source>
</evidence>
<accession>A0A0E9NIX4</accession>
<sequence>MGLARCAAVECERRPIAMAYGPMQQPVKEVPSRDVSSSRSLDDGTSMLDNWLSQKKMIALAGLIIFIVLGVSLGVGLGVGLPEHASHTSTVTTSSASSSSDVSGSGLQSWQRDTATEYTLDFTSWNTTSTPQIRTYNLTLTMLSPSNSSSDSQPAPDGGPARPMLLINGEYPGPLIRANLNDTLQITVNNQIADWPISMHWHGQYQNSTPWFDGTTGITQCPIPPNASLTYDFTVGRPGTFWYHAHTSSLYIDGLVGPLVVHDGVEGEARGEGTEYDYEQVVLLSDWYHRWSTDLVASYLVPDNENVEPIPDAGLINGKGLFNCSSDVFLSALDSGSVSACISTSQRMGYPLLTLNEGRTRLRLINVGAFADFWVGMDNHPLTVIEADGTDVEPLIVDRVPIAVGERYSVVVDTTGEAAGFWFRAEMNVNCFGDVNEVLDPNILAAVRVLPASASSMESTVGSTPVNWIAETTTGLPTTDAWAGTWTGPTCRDLDLSQLVPAVVEQAPVASRLLTIDVSFQIGANAVDLGYMNSTAWVPTAYTPTLSAFAGNGTNQTSVDADEEGWIVGMDEVGWNANKQGQWVIPISDGPPDEGREIEVIDLVINNLDDGSHPFHLHGHQFYILAQGPGALQQDPTYYTSLTANHTLLSNPMRRDTVTVESYGHALIRWVADNPGVWAFHCHIAWHVAAGLMVQFVERGGLLGEWDVPDEVAQLCDAGGWRPEVEIGG</sequence>
<name>A0A0E9NIX4_SAICN</name>
<dbReference type="CDD" id="cd13910">
    <property type="entry name" value="CuRO_3_MCO_like_4"/>
    <property type="match status" value="1"/>
</dbReference>
<keyword evidence="2" id="KW-0479">Metal-binding</keyword>
<reference evidence="10 11" key="2">
    <citation type="journal article" date="2014" name="J. Gen. Appl. Microbiol.">
        <title>The early diverging ascomycetous budding yeast Saitoella complicata has three histone deacetylases belonging to the Clr6, Hos2, and Rpd3 lineages.</title>
        <authorList>
            <person name="Nishida H."/>
            <person name="Matsumoto T."/>
            <person name="Kondo S."/>
            <person name="Hamamoto M."/>
            <person name="Yoshikawa H."/>
        </authorList>
    </citation>
    <scope>NUCLEOTIDE SEQUENCE [LARGE SCALE GENOMIC DNA]</scope>
    <source>
        <strain evidence="10 11">NRRL Y-17804</strain>
    </source>
</reference>
<dbReference type="InterPro" id="IPR011707">
    <property type="entry name" value="Cu-oxidase-like_N"/>
</dbReference>
<dbReference type="InterPro" id="IPR008972">
    <property type="entry name" value="Cupredoxin"/>
</dbReference>
<dbReference type="InterPro" id="IPR033138">
    <property type="entry name" value="Cu_oxidase_CS"/>
</dbReference>
<evidence type="ECO:0000256" key="2">
    <source>
        <dbReference type="ARBA" id="ARBA00022723"/>
    </source>
</evidence>
<keyword evidence="6" id="KW-0812">Transmembrane</keyword>
<dbReference type="Pfam" id="PF07732">
    <property type="entry name" value="Cu-oxidase_3"/>
    <property type="match status" value="1"/>
</dbReference>
<protein>
    <recommendedName>
        <fullName evidence="12">Laccase</fullName>
    </recommendedName>
</protein>
<evidence type="ECO:0000313" key="11">
    <source>
        <dbReference type="Proteomes" id="UP000033140"/>
    </source>
</evidence>
<feature type="region of interest" description="Disordered" evidence="5">
    <location>
        <begin position="89"/>
        <end position="108"/>
    </location>
</feature>
<keyword evidence="6" id="KW-0472">Membrane</keyword>